<dbReference type="InterPro" id="IPR003141">
    <property type="entry name" value="Pol/His_phosphatase_N"/>
</dbReference>
<sequence>MIDLHMHTFLSDGDLLPSELVQRCIAAGYSAMAITDHADQSNLKFLVESANKIAGEFNSTLASPICIVPGVELTHVRPSAIRDLIEEARMLGARLIVVHGETVVEPVPKGTNRAAIEGGADILAHPGLITREEVELARDKGVALELTTRKMHGMTNGHVAGLAREAGAILVVNTDSHSPGDLMTPHMREHVILGAGLDADYLKKTAENSRLLVNRLMGKILG</sequence>
<proteinExistence type="predicted"/>
<comment type="caution">
    <text evidence="2">The sequence shown here is derived from an EMBL/GenBank/DDBJ whole genome shotgun (WGS) entry which is preliminary data.</text>
</comment>
<accession>A0A3A4NP94</accession>
<dbReference type="CDD" id="cd07432">
    <property type="entry name" value="PHP_HisPPase"/>
    <property type="match status" value="1"/>
</dbReference>
<name>A0A3A4NP94_ABYX5</name>
<dbReference type="InterPro" id="IPR050243">
    <property type="entry name" value="PHP_phosphatase"/>
</dbReference>
<dbReference type="Gene3D" id="3.20.20.140">
    <property type="entry name" value="Metal-dependent hydrolases"/>
    <property type="match status" value="1"/>
</dbReference>
<dbReference type="GO" id="GO:0008270">
    <property type="term" value="F:zinc ion binding"/>
    <property type="evidence" value="ECO:0007669"/>
    <property type="project" value="TreeGrafter"/>
</dbReference>
<evidence type="ECO:0000259" key="1">
    <source>
        <dbReference type="SMART" id="SM00481"/>
    </source>
</evidence>
<dbReference type="SMART" id="SM00481">
    <property type="entry name" value="POLIIIAc"/>
    <property type="match status" value="1"/>
</dbReference>
<dbReference type="PANTHER" id="PTHR36928">
    <property type="entry name" value="PHOSPHATASE YCDX-RELATED"/>
    <property type="match status" value="1"/>
</dbReference>
<gene>
    <name evidence="2" type="ORF">C4520_16285</name>
</gene>
<dbReference type="GO" id="GO:0042578">
    <property type="term" value="F:phosphoric ester hydrolase activity"/>
    <property type="evidence" value="ECO:0007669"/>
    <property type="project" value="TreeGrafter"/>
</dbReference>
<dbReference type="InterPro" id="IPR004013">
    <property type="entry name" value="PHP_dom"/>
</dbReference>
<feature type="domain" description="Polymerase/histidinol phosphatase N-terminal" evidence="1">
    <location>
        <begin position="2"/>
        <end position="77"/>
    </location>
</feature>
<dbReference type="SUPFAM" id="SSF89550">
    <property type="entry name" value="PHP domain-like"/>
    <property type="match status" value="1"/>
</dbReference>
<dbReference type="GO" id="GO:0005829">
    <property type="term" value="C:cytosol"/>
    <property type="evidence" value="ECO:0007669"/>
    <property type="project" value="TreeGrafter"/>
</dbReference>
<dbReference type="Proteomes" id="UP000265882">
    <property type="component" value="Unassembled WGS sequence"/>
</dbReference>
<dbReference type="AlphaFoldDB" id="A0A3A4NP94"/>
<dbReference type="Pfam" id="PF02811">
    <property type="entry name" value="PHP"/>
    <property type="match status" value="1"/>
</dbReference>
<dbReference type="PANTHER" id="PTHR36928:SF1">
    <property type="entry name" value="PHOSPHATASE YCDX-RELATED"/>
    <property type="match status" value="1"/>
</dbReference>
<evidence type="ECO:0000313" key="3">
    <source>
        <dbReference type="Proteomes" id="UP000265882"/>
    </source>
</evidence>
<dbReference type="InterPro" id="IPR016195">
    <property type="entry name" value="Pol/histidinol_Pase-like"/>
</dbReference>
<evidence type="ECO:0000313" key="2">
    <source>
        <dbReference type="EMBL" id="RJP17574.1"/>
    </source>
</evidence>
<protein>
    <submittedName>
        <fullName evidence="2">Histidinol phosphate phosphatase domain-containing protein</fullName>
    </submittedName>
</protein>
<reference evidence="2 3" key="1">
    <citation type="journal article" date="2017" name="ISME J.">
        <title>Energy and carbon metabolisms in a deep terrestrial subsurface fluid microbial community.</title>
        <authorList>
            <person name="Momper L."/>
            <person name="Jungbluth S.P."/>
            <person name="Lee M.D."/>
            <person name="Amend J.P."/>
        </authorList>
    </citation>
    <scope>NUCLEOTIDE SEQUENCE [LARGE SCALE GENOMIC DNA]</scope>
    <source>
        <strain evidence="2">SURF_5</strain>
    </source>
</reference>
<dbReference type="NCBIfam" id="NF004981">
    <property type="entry name" value="PRK06361.1"/>
    <property type="match status" value="1"/>
</dbReference>
<dbReference type="EMBL" id="QZKU01000114">
    <property type="protein sequence ID" value="RJP17574.1"/>
    <property type="molecule type" value="Genomic_DNA"/>
</dbReference>
<organism evidence="2 3">
    <name type="scientific">Abyssobacteria bacterium (strain SURF_5)</name>
    <dbReference type="NCBI Taxonomy" id="2093360"/>
    <lineage>
        <taxon>Bacteria</taxon>
        <taxon>Pseudomonadati</taxon>
        <taxon>Candidatus Hydrogenedentota</taxon>
        <taxon>Candidatus Abyssobacteria</taxon>
    </lineage>
</organism>